<dbReference type="AlphaFoldDB" id="A0A0G0Q2M1"/>
<keyword evidence="3 5" id="KW-0238">DNA-binding</keyword>
<name>A0A0G0Q2M1_9BACT</name>
<dbReference type="PANTHER" id="PTHR30349">
    <property type="entry name" value="PHAGE INTEGRASE-RELATED"/>
    <property type="match status" value="1"/>
</dbReference>
<keyword evidence="4" id="KW-0233">DNA recombination</keyword>
<dbReference type="InterPro" id="IPR011010">
    <property type="entry name" value="DNA_brk_join_enz"/>
</dbReference>
<dbReference type="PROSITE" id="PS51898">
    <property type="entry name" value="TYR_RECOMBINASE"/>
    <property type="match status" value="1"/>
</dbReference>
<feature type="domain" description="Tyr recombinase" evidence="6">
    <location>
        <begin position="105"/>
        <end position="277"/>
    </location>
</feature>
<dbReference type="Pfam" id="PF00589">
    <property type="entry name" value="Phage_integrase"/>
    <property type="match status" value="1"/>
</dbReference>
<accession>A0A0G0Q2M1</accession>
<sequence length="279" mass="32282">MLYTLTIIFMPNLLDIITREMKLRNYSPKTIEAYTRVVKDVFLYYNRPPRDLSEEEIKNYLYSKQKQKLSSQTIALFANALNFLYTQIYKRDNYNKIRHPKHSNRLPVILTRDEIRRLIDSTLNFKHRLLLAITYAAGLRVSEVVRLLIRDIDIAGLTVTVRQGKGRKDRLSVISESLASDLKQIIAGKTGDDFLFASERGGRLVEASAQKVFYQALKRAKINKPATFHGLRHSFATHLLENGVDVRYVQELLGHQNIRTTQIYTHMTNPGFKNIKSPL</sequence>
<proteinExistence type="inferred from homology"/>
<dbReference type="STRING" id="1619037.UT67_C0011G0001"/>
<dbReference type="PANTHER" id="PTHR30349:SF64">
    <property type="entry name" value="PROPHAGE INTEGRASE INTD-RELATED"/>
    <property type="match status" value="1"/>
</dbReference>
<dbReference type="Pfam" id="PF13495">
    <property type="entry name" value="Phage_int_SAM_4"/>
    <property type="match status" value="1"/>
</dbReference>
<dbReference type="Gene3D" id="1.10.443.10">
    <property type="entry name" value="Intergrase catalytic core"/>
    <property type="match status" value="1"/>
</dbReference>
<dbReference type="InterPro" id="IPR013762">
    <property type="entry name" value="Integrase-like_cat_sf"/>
</dbReference>
<dbReference type="PROSITE" id="PS51900">
    <property type="entry name" value="CB"/>
    <property type="match status" value="1"/>
</dbReference>
<evidence type="ECO:0000256" key="2">
    <source>
        <dbReference type="ARBA" id="ARBA00022908"/>
    </source>
</evidence>
<feature type="domain" description="Core-binding (CB)" evidence="7">
    <location>
        <begin position="8"/>
        <end position="89"/>
    </location>
</feature>
<dbReference type="InterPro" id="IPR002104">
    <property type="entry name" value="Integrase_catalytic"/>
</dbReference>
<dbReference type="Gene3D" id="1.10.150.130">
    <property type="match status" value="1"/>
</dbReference>
<gene>
    <name evidence="8" type="ORF">UT67_C0011G0001</name>
</gene>
<evidence type="ECO:0000256" key="3">
    <source>
        <dbReference type="ARBA" id="ARBA00023125"/>
    </source>
</evidence>
<dbReference type="GO" id="GO:0015074">
    <property type="term" value="P:DNA integration"/>
    <property type="evidence" value="ECO:0007669"/>
    <property type="project" value="UniProtKB-KW"/>
</dbReference>
<dbReference type="InterPro" id="IPR004107">
    <property type="entry name" value="Integrase_SAM-like_N"/>
</dbReference>
<dbReference type="EMBL" id="LBXR01000011">
    <property type="protein sequence ID" value="KKR34604.1"/>
    <property type="molecule type" value="Genomic_DNA"/>
</dbReference>
<comment type="caution">
    <text evidence="8">The sequence shown here is derived from an EMBL/GenBank/DDBJ whole genome shotgun (WGS) entry which is preliminary data.</text>
</comment>
<reference evidence="8 9" key="1">
    <citation type="journal article" date="2015" name="Nature">
        <title>rRNA introns, odd ribosomes, and small enigmatic genomes across a large radiation of phyla.</title>
        <authorList>
            <person name="Brown C.T."/>
            <person name="Hug L.A."/>
            <person name="Thomas B.C."/>
            <person name="Sharon I."/>
            <person name="Castelle C.J."/>
            <person name="Singh A."/>
            <person name="Wilkins M.J."/>
            <person name="Williams K.H."/>
            <person name="Banfield J.F."/>
        </authorList>
    </citation>
    <scope>NUCLEOTIDE SEQUENCE [LARGE SCALE GENOMIC DNA]</scope>
</reference>
<dbReference type="GO" id="GO:0003677">
    <property type="term" value="F:DNA binding"/>
    <property type="evidence" value="ECO:0007669"/>
    <property type="project" value="UniProtKB-UniRule"/>
</dbReference>
<dbReference type="GO" id="GO:0006310">
    <property type="term" value="P:DNA recombination"/>
    <property type="evidence" value="ECO:0007669"/>
    <property type="project" value="UniProtKB-KW"/>
</dbReference>
<organism evidence="8 9">
    <name type="scientific">Candidatus Magasanikbacteria bacterium GW2011_GWA2_40_10</name>
    <dbReference type="NCBI Taxonomy" id="1619037"/>
    <lineage>
        <taxon>Bacteria</taxon>
        <taxon>Candidatus Magasanikiibacteriota</taxon>
    </lineage>
</organism>
<evidence type="ECO:0000313" key="8">
    <source>
        <dbReference type="EMBL" id="KKR34604.1"/>
    </source>
</evidence>
<evidence type="ECO:0000256" key="4">
    <source>
        <dbReference type="ARBA" id="ARBA00023172"/>
    </source>
</evidence>
<evidence type="ECO:0000259" key="7">
    <source>
        <dbReference type="PROSITE" id="PS51900"/>
    </source>
</evidence>
<protein>
    <submittedName>
        <fullName evidence="8">Phage integrase</fullName>
    </submittedName>
</protein>
<evidence type="ECO:0000259" key="6">
    <source>
        <dbReference type="PROSITE" id="PS51898"/>
    </source>
</evidence>
<evidence type="ECO:0000256" key="5">
    <source>
        <dbReference type="PROSITE-ProRule" id="PRU01248"/>
    </source>
</evidence>
<evidence type="ECO:0000313" key="9">
    <source>
        <dbReference type="Proteomes" id="UP000034855"/>
    </source>
</evidence>
<comment type="similarity">
    <text evidence="1">Belongs to the 'phage' integrase family.</text>
</comment>
<dbReference type="InterPro" id="IPR044068">
    <property type="entry name" value="CB"/>
</dbReference>
<keyword evidence="2" id="KW-0229">DNA integration</keyword>
<dbReference type="Proteomes" id="UP000034855">
    <property type="component" value="Unassembled WGS sequence"/>
</dbReference>
<dbReference type="SUPFAM" id="SSF56349">
    <property type="entry name" value="DNA breaking-rejoining enzymes"/>
    <property type="match status" value="1"/>
</dbReference>
<evidence type="ECO:0000256" key="1">
    <source>
        <dbReference type="ARBA" id="ARBA00008857"/>
    </source>
</evidence>
<dbReference type="InterPro" id="IPR010998">
    <property type="entry name" value="Integrase_recombinase_N"/>
</dbReference>
<dbReference type="InterPro" id="IPR050090">
    <property type="entry name" value="Tyrosine_recombinase_XerCD"/>
</dbReference>